<evidence type="ECO:0000313" key="3">
    <source>
        <dbReference type="EMBL" id="MBF5058747.1"/>
    </source>
</evidence>
<reference evidence="3 4" key="1">
    <citation type="submission" date="2020-01" db="EMBL/GenBank/DDBJ databases">
        <title>Draft genome sequence of Cand. Neptunochlamydia vexilliferae K9.</title>
        <authorList>
            <person name="Schulz F."/>
            <person name="Koestlbacher S."/>
            <person name="Wascher F."/>
            <person name="Pizzetti I."/>
            <person name="Horn M."/>
        </authorList>
    </citation>
    <scope>NUCLEOTIDE SEQUENCE [LARGE SCALE GENOMIC DNA]</scope>
    <source>
        <strain evidence="3 4">K9</strain>
    </source>
</reference>
<dbReference type="Gene3D" id="3.40.50.720">
    <property type="entry name" value="NAD(P)-binding Rossmann-like Domain"/>
    <property type="match status" value="1"/>
</dbReference>
<accession>A0ABS0AYR6</accession>
<dbReference type="EMBL" id="JAAEJV010000003">
    <property type="protein sequence ID" value="MBF5058747.1"/>
    <property type="molecule type" value="Genomic_DNA"/>
</dbReference>
<comment type="caution">
    <text evidence="3">The sequence shown here is derived from an EMBL/GenBank/DDBJ whole genome shotgun (WGS) entry which is preliminary data.</text>
</comment>
<dbReference type="PRINTS" id="PR01713">
    <property type="entry name" value="NUCEPIMERASE"/>
</dbReference>
<dbReference type="InterPro" id="IPR001509">
    <property type="entry name" value="Epimerase_deHydtase"/>
</dbReference>
<feature type="domain" description="NAD-dependent epimerase/dehydratase" evidence="2">
    <location>
        <begin position="5"/>
        <end position="245"/>
    </location>
</feature>
<keyword evidence="4" id="KW-1185">Reference proteome</keyword>
<keyword evidence="1" id="KW-0520">NAD</keyword>
<evidence type="ECO:0000259" key="2">
    <source>
        <dbReference type="Pfam" id="PF01370"/>
    </source>
</evidence>
<proteinExistence type="predicted"/>
<dbReference type="InterPro" id="IPR036291">
    <property type="entry name" value="NAD(P)-bd_dom_sf"/>
</dbReference>
<evidence type="ECO:0000256" key="1">
    <source>
        <dbReference type="ARBA" id="ARBA00023027"/>
    </source>
</evidence>
<gene>
    <name evidence="3" type="ORF">NEPTK9_000246</name>
</gene>
<name>A0ABS0AYR6_9BACT</name>
<dbReference type="Gene3D" id="3.90.25.10">
    <property type="entry name" value="UDP-galactose 4-epimerase, domain 1"/>
    <property type="match status" value="1"/>
</dbReference>
<evidence type="ECO:0000313" key="4">
    <source>
        <dbReference type="Proteomes" id="UP001194714"/>
    </source>
</evidence>
<sequence length="321" mass="35907">MQKKIFITGIAGFIGFHLATLLNKKGDYVIGCDNFNDYYSPDLKLARANKLKALEIEVINHDIQNIKNLETLCKEKGITHIVHLAAQAGVRYSIDHPQPYADTNLDGFLQVLELCRTLDGVRLVFASSSSVYGGNTKVPFAETDPTDTPISLYAATKKSGELLAKSYHHLYHIPMVGLRFFTVYGPWGRPDMAYYSFAEKILNDTPIPVFNNGKMERDFTYIDDIVEGTAAALDHCDDFEIYNLGNNKPEKLMTLIALLETSLGKKAKIDYLPMQPGDVTTTYAGITKAQKGLGFTPQTPLAVGILHFTEWFLKNFRQCIH</sequence>
<dbReference type="Pfam" id="PF01370">
    <property type="entry name" value="Epimerase"/>
    <property type="match status" value="1"/>
</dbReference>
<dbReference type="PANTHER" id="PTHR43574">
    <property type="entry name" value="EPIMERASE-RELATED"/>
    <property type="match status" value="1"/>
</dbReference>
<dbReference type="RefSeq" id="WP_194847028.1">
    <property type="nucleotide sequence ID" value="NZ_JAAEJV010000003.1"/>
</dbReference>
<organism evidence="3 4">
    <name type="scientific">Candidatus Neptunichlamydia vexilliferae</name>
    <dbReference type="NCBI Taxonomy" id="1651774"/>
    <lineage>
        <taxon>Bacteria</taxon>
        <taxon>Pseudomonadati</taxon>
        <taxon>Chlamydiota</taxon>
        <taxon>Chlamydiia</taxon>
        <taxon>Parachlamydiales</taxon>
        <taxon>Simkaniaceae</taxon>
        <taxon>Candidatus Neptunichlamydia</taxon>
    </lineage>
</organism>
<dbReference type="Proteomes" id="UP001194714">
    <property type="component" value="Unassembled WGS sequence"/>
</dbReference>
<protein>
    <recommendedName>
        <fullName evidence="2">NAD-dependent epimerase/dehydratase domain-containing protein</fullName>
    </recommendedName>
</protein>
<dbReference type="SUPFAM" id="SSF51735">
    <property type="entry name" value="NAD(P)-binding Rossmann-fold domains"/>
    <property type="match status" value="1"/>
</dbReference>